<dbReference type="Proteomes" id="UP000830375">
    <property type="component" value="Unassembled WGS sequence"/>
</dbReference>
<feature type="compositionally biased region" description="Basic and acidic residues" evidence="2">
    <location>
        <begin position="491"/>
        <end position="502"/>
    </location>
</feature>
<reference evidence="3 4" key="1">
    <citation type="submission" date="2022-01" db="EMBL/GenBank/DDBJ databases">
        <title>A high-quality chromosome-level genome assembly of rohu carp, Labeo rohita.</title>
        <authorList>
            <person name="Arick M.A. II"/>
            <person name="Hsu C.-Y."/>
            <person name="Magbanua Z."/>
            <person name="Pechanova O."/>
            <person name="Grover C."/>
            <person name="Miller E."/>
            <person name="Thrash A."/>
            <person name="Ezzel L."/>
            <person name="Alam S."/>
            <person name="Benzie J."/>
            <person name="Hamilton M."/>
            <person name="Karsi A."/>
            <person name="Lawrence M.L."/>
            <person name="Peterson D.G."/>
        </authorList>
    </citation>
    <scope>NUCLEOTIDE SEQUENCE [LARGE SCALE GENOMIC DNA]</scope>
    <source>
        <strain evidence="4">BAU-BD-2019</strain>
        <tissue evidence="3">Blood</tissue>
    </source>
</reference>
<feature type="compositionally biased region" description="Acidic residues" evidence="2">
    <location>
        <begin position="1336"/>
        <end position="1351"/>
    </location>
</feature>
<feature type="coiled-coil region" evidence="1">
    <location>
        <begin position="1384"/>
        <end position="1558"/>
    </location>
</feature>
<feature type="region of interest" description="Disordered" evidence="2">
    <location>
        <begin position="610"/>
        <end position="658"/>
    </location>
</feature>
<evidence type="ECO:0000256" key="2">
    <source>
        <dbReference type="SAM" id="MobiDB-lite"/>
    </source>
</evidence>
<evidence type="ECO:0000313" key="4">
    <source>
        <dbReference type="Proteomes" id="UP000830375"/>
    </source>
</evidence>
<gene>
    <name evidence="3" type="ORF">H4Q32_005261</name>
</gene>
<dbReference type="EMBL" id="JACTAM010000001">
    <property type="protein sequence ID" value="KAI2668526.1"/>
    <property type="molecule type" value="Genomic_DNA"/>
</dbReference>
<keyword evidence="4" id="KW-1185">Reference proteome</keyword>
<feature type="region of interest" description="Disordered" evidence="2">
    <location>
        <begin position="478"/>
        <end position="502"/>
    </location>
</feature>
<protein>
    <submittedName>
        <fullName evidence="3">Sperm-associated antigen 5</fullName>
    </submittedName>
</protein>
<feature type="compositionally biased region" description="Polar residues" evidence="2">
    <location>
        <begin position="628"/>
        <end position="637"/>
    </location>
</feature>
<dbReference type="PANTHER" id="PTHR15347">
    <property type="entry name" value="SPERM-ASSOCIATED ANTIGEN 5"/>
    <property type="match status" value="1"/>
</dbReference>
<feature type="coiled-coil region" evidence="1">
    <location>
        <begin position="900"/>
        <end position="927"/>
    </location>
</feature>
<feature type="compositionally biased region" description="Polar residues" evidence="2">
    <location>
        <begin position="1356"/>
        <end position="1369"/>
    </location>
</feature>
<organism evidence="3 4">
    <name type="scientific">Labeo rohita</name>
    <name type="common">Indian major carp</name>
    <name type="synonym">Cyprinus rohita</name>
    <dbReference type="NCBI Taxonomy" id="84645"/>
    <lineage>
        <taxon>Eukaryota</taxon>
        <taxon>Metazoa</taxon>
        <taxon>Chordata</taxon>
        <taxon>Craniata</taxon>
        <taxon>Vertebrata</taxon>
        <taxon>Euteleostomi</taxon>
        <taxon>Actinopterygii</taxon>
        <taxon>Neopterygii</taxon>
        <taxon>Teleostei</taxon>
        <taxon>Ostariophysi</taxon>
        <taxon>Cypriniformes</taxon>
        <taxon>Cyprinidae</taxon>
        <taxon>Labeoninae</taxon>
        <taxon>Labeonini</taxon>
        <taxon>Labeo</taxon>
    </lineage>
</organism>
<accession>A0ABQ8N0B8</accession>
<name>A0ABQ8N0B8_LABRO</name>
<dbReference type="PANTHER" id="PTHR15347:SF1">
    <property type="entry name" value="SPERM-ASSOCIATED ANTIGEN 5"/>
    <property type="match status" value="1"/>
</dbReference>
<keyword evidence="1" id="KW-0175">Coiled coil</keyword>
<comment type="caution">
    <text evidence="3">The sequence shown here is derived from an EMBL/GenBank/DDBJ whole genome shotgun (WGS) entry which is preliminary data.</text>
</comment>
<proteinExistence type="predicted"/>
<feature type="coiled-coil region" evidence="1">
    <location>
        <begin position="1037"/>
        <end position="1270"/>
    </location>
</feature>
<feature type="compositionally biased region" description="Basic and acidic residues" evidence="2">
    <location>
        <begin position="645"/>
        <end position="658"/>
    </location>
</feature>
<evidence type="ECO:0000256" key="1">
    <source>
        <dbReference type="SAM" id="Coils"/>
    </source>
</evidence>
<dbReference type="InterPro" id="IPR028728">
    <property type="entry name" value="Astrin"/>
</dbReference>
<feature type="region of interest" description="Disordered" evidence="2">
    <location>
        <begin position="1334"/>
        <end position="1376"/>
    </location>
</feature>
<sequence length="1612" mass="181472">MNSQKSRRWRCVHGMRIINKPEKKKNSVSVCYAVVLSNEPRSDRVPLRDVQNELLNLQDSPTVKLKHAAMHDRDSKTKHEVAPDENLSSLTITTNNHSDGNAVDATEHQDVTLKSFVCLEGEVVVEDEPVMSDESVLIRRLALEDNDPLQSDPNETIEPYGTEDNQITEEHFDHAYYYRNTSIGLDASSILCQEAEVLSNELGNVTFKSLMCLGGEVQVSDNLSISDESILVKDLGSGNHSQCKNTQVSKMGTEAVSVSSQPLGHSYCNWKSLCEDSSTVSTVDADDVPQSNVEHVVGTWCDPENTVNLNNHDQADLSEGCHGVSNGEGEITFKGLCCSGAEVEIADLSNMSKLSVLMENLAEEQSLPCLSDISENYGQSFADLTPGRKHDDHIYCHAKENSQVLNILTTENEVCSKSQLSSSSLLEKSGNTVGSSTSPLGNNTEKMCESVTCCETEASKTVANQESSQHLSVLNGKNNMESSDVVPFSDSDDKYKVPKDDSSVITRKDVEEYCDQQVLPERKEEGSHFQENLCPQGAFETTILKDKTLSLKDEKVHPDIEVMRFCDRSSEAVSVNQELPSAIALTGSCTPKTPTLSRSVLHDHTAENPMSHLWPELPESPMPPPLLNSTSLANAFSYTPVPQDPPKKKDVEPKMPSADKQKLLNVPPVLGNGPLQEQLRQMAELLMVASGKVVVPTPAPVNHHNALVGTSPIAMRSACVWSTPVQRMERSVNTSAAVEILNEVDVSDASTSTDSLLWNLMPGNMEHLSRSELEQRLTSTLVMVEVLSQQLTSARAHNPSKDTSPSDLREKLIQTDHTELRQNGTYRDLYGTALERIQSLEHDKDVLHSLYKSIHAMRIGMSSFKSSTEDAIFQMKQIGDTVNVDQEILSRQVSQMKSLYGRYTETLQKMEQKMKDMRHRMDEALMEKEAAFNVTQQMRSYHAAQVAELEHTVGSHQELKSALKVAYPSLVELSKLYMESISAANDHLRKKHEDHTSLLAELRKAQELIRRINPVLHQLHQRTATAVENSKQHLAMRDRAMEERDLMENELEHMRSSLQDASQQISDLNMQQTIMTSEMSVLREQLNQAEEERFQLQRRSTELSATVTSTLASYAFLEKTLASETSKLQQSMCDAQQATERANRLEEALETSRKQLEEYENALSHREGLIKELHAEAEIHRHQLGQLAQLQTDLSSAKEMTEFLQAENELAREQMEESERLLRCHLQGLRERNLECEDLKLALEQLRLEKESLQEELDSTRDKARSMLLEQGEQMAQASNDVMLLNHRVCFLMSILKESLTSKESENIDKALPSHRHPSSSFVDSIMVAMTKTQEPEIESPEGSEEREEQQDGIGSETSAFTRIPPTTHTEVKEEKRSRMLELLSDFSETISDLQLTLDQLRIQKDTEQQTLKQTICGLQEALQEESQRHKLEVSELRQNVDRLQTQVDKDAAVLQQKAQDERNLRKLCSEMEENLEAAHKYRAENSELRREVADLRRLEQQAQVEAQVLREELNQTGVQSAASAKALDERIKLLREVEKLKANLMESEENRGKVLERAKRHQRVHAVNQSKLERELHLLDDMIETVRQTLSSIPDLVKSCPELQKLVELLD</sequence>
<evidence type="ECO:0000313" key="3">
    <source>
        <dbReference type="EMBL" id="KAI2668526.1"/>
    </source>
</evidence>